<dbReference type="InterPro" id="IPR011032">
    <property type="entry name" value="GroES-like_sf"/>
</dbReference>
<accession>A0A148KLX9</accession>
<reference evidence="5" key="1">
    <citation type="submission" date="2016-02" db="EMBL/GenBank/DDBJ databases">
        <authorList>
            <person name="Schultz-Johansen M."/>
            <person name="Glaring M.A."/>
            <person name="Bech P.K."/>
            <person name="Stougaard P."/>
        </authorList>
    </citation>
    <scope>NUCLEOTIDE SEQUENCE [LARGE SCALE GENOMIC DNA]</scope>
    <source>
        <strain evidence="5">S66</strain>
    </source>
</reference>
<gene>
    <name evidence="4" type="ORF">AX660_21545</name>
</gene>
<dbReference type="PANTHER" id="PTHR44154:SF1">
    <property type="entry name" value="QUINONE OXIDOREDUCTASE"/>
    <property type="match status" value="1"/>
</dbReference>
<sequence>MKAVAYRHSLATDDPLCLIDVQIEKPEATGYDLLVKVAAVSVNPVDCKVRLNVDPMGNNKILGWDAVGTVVAIGEQVSLFKVGDEVFYAGDITRSGSNAEFQLVDERIVGHKPSTLSNAEAAALPLTSITAWEMLFDRLDINKNTKPILLVVGASGGVGSILIQLAKNLTQATVIGTASRPESQAWVKQLGADYVIDHSQPLKPQLAQLNIAQVSHVACTTHAHLHLPALVDLLKPQGKLAIIEYAAPNLDINLLKDKSISLHWEFMFTRAKHASEDMVEQHHLLNKVAQLIDRGTLITTLGKHLGSINAVNLRSAHQLSESNQTIGKIVLEGF</sequence>
<dbReference type="GO" id="GO:0008270">
    <property type="term" value="F:zinc ion binding"/>
    <property type="evidence" value="ECO:0007669"/>
    <property type="project" value="InterPro"/>
</dbReference>
<keyword evidence="1" id="KW-0521">NADP</keyword>
<dbReference type="SMART" id="SM00829">
    <property type="entry name" value="PKS_ER"/>
    <property type="match status" value="1"/>
</dbReference>
<comment type="similarity">
    <text evidence="2">Belongs to the zinc-containing alcohol dehydrogenase family. Quinone oxidoreductase subfamily.</text>
</comment>
<feature type="domain" description="Enoyl reductase (ER)" evidence="3">
    <location>
        <begin position="11"/>
        <end position="331"/>
    </location>
</feature>
<dbReference type="PANTHER" id="PTHR44154">
    <property type="entry name" value="QUINONE OXIDOREDUCTASE"/>
    <property type="match status" value="1"/>
</dbReference>
<evidence type="ECO:0000313" key="4">
    <source>
        <dbReference type="EMBL" id="KXI27312.1"/>
    </source>
</evidence>
<keyword evidence="5" id="KW-1185">Reference proteome</keyword>
<dbReference type="SUPFAM" id="SSF51735">
    <property type="entry name" value="NAD(P)-binding Rossmann-fold domains"/>
    <property type="match status" value="1"/>
</dbReference>
<dbReference type="Proteomes" id="UP000070299">
    <property type="component" value="Unassembled WGS sequence"/>
</dbReference>
<protein>
    <recommendedName>
        <fullName evidence="2">Zinc-type alcohol dehydrogenase-like protein</fullName>
    </recommendedName>
</protein>
<evidence type="ECO:0000313" key="5">
    <source>
        <dbReference type="Proteomes" id="UP000070299"/>
    </source>
</evidence>
<dbReference type="Gene3D" id="3.40.50.720">
    <property type="entry name" value="NAD(P)-binding Rossmann-like Domain"/>
    <property type="match status" value="1"/>
</dbReference>
<evidence type="ECO:0000256" key="2">
    <source>
        <dbReference type="RuleBase" id="RU364000"/>
    </source>
</evidence>
<dbReference type="Pfam" id="PF08240">
    <property type="entry name" value="ADH_N"/>
    <property type="match status" value="1"/>
</dbReference>
<dbReference type="Gene3D" id="3.90.180.10">
    <property type="entry name" value="Medium-chain alcohol dehydrogenases, catalytic domain"/>
    <property type="match status" value="1"/>
</dbReference>
<organism evidence="4 5">
    <name type="scientific">Paraglaciecola hydrolytica</name>
    <dbReference type="NCBI Taxonomy" id="1799789"/>
    <lineage>
        <taxon>Bacteria</taxon>
        <taxon>Pseudomonadati</taxon>
        <taxon>Pseudomonadota</taxon>
        <taxon>Gammaproteobacteria</taxon>
        <taxon>Alteromonadales</taxon>
        <taxon>Alteromonadaceae</taxon>
        <taxon>Paraglaciecola</taxon>
    </lineage>
</organism>
<dbReference type="AlphaFoldDB" id="A0A148KLX9"/>
<dbReference type="InterPro" id="IPR014182">
    <property type="entry name" value="ADH_Zn_typ-1"/>
</dbReference>
<dbReference type="InterPro" id="IPR051603">
    <property type="entry name" value="Zinc-ADH_QOR/CCCR"/>
</dbReference>
<dbReference type="CDD" id="cd08252">
    <property type="entry name" value="AL_MDR"/>
    <property type="match status" value="1"/>
</dbReference>
<dbReference type="OrthoDB" id="9785812at2"/>
<proteinExistence type="inferred from homology"/>
<dbReference type="InterPro" id="IPR020843">
    <property type="entry name" value="ER"/>
</dbReference>
<dbReference type="InterPro" id="IPR036291">
    <property type="entry name" value="NAD(P)-bd_dom_sf"/>
</dbReference>
<dbReference type="NCBIfam" id="TIGR02817">
    <property type="entry name" value="adh_fam_1"/>
    <property type="match status" value="1"/>
</dbReference>
<dbReference type="InterPro" id="IPR013154">
    <property type="entry name" value="ADH-like_N"/>
</dbReference>
<comment type="caution">
    <text evidence="4">The sequence shown here is derived from an EMBL/GenBank/DDBJ whole genome shotgun (WGS) entry which is preliminary data.</text>
</comment>
<dbReference type="GO" id="GO:0016491">
    <property type="term" value="F:oxidoreductase activity"/>
    <property type="evidence" value="ECO:0007669"/>
    <property type="project" value="UniProtKB-KW"/>
</dbReference>
<dbReference type="SUPFAM" id="SSF50129">
    <property type="entry name" value="GroES-like"/>
    <property type="match status" value="1"/>
</dbReference>
<keyword evidence="2" id="KW-0560">Oxidoreductase</keyword>
<keyword evidence="2" id="KW-0862">Zinc</keyword>
<evidence type="ECO:0000256" key="1">
    <source>
        <dbReference type="ARBA" id="ARBA00022857"/>
    </source>
</evidence>
<evidence type="ECO:0000259" key="3">
    <source>
        <dbReference type="SMART" id="SM00829"/>
    </source>
</evidence>
<name>A0A148KLX9_9ALTE</name>
<dbReference type="EMBL" id="LSNE01000011">
    <property type="protein sequence ID" value="KXI27312.1"/>
    <property type="molecule type" value="Genomic_DNA"/>
</dbReference>
<keyword evidence="2" id="KW-0479">Metal-binding</keyword>
<dbReference type="RefSeq" id="WP_068380551.1">
    <property type="nucleotide sequence ID" value="NZ_LSNE01000011.1"/>
</dbReference>
<dbReference type="Pfam" id="PF13602">
    <property type="entry name" value="ADH_zinc_N_2"/>
    <property type="match status" value="1"/>
</dbReference>
<dbReference type="STRING" id="1799789.AX660_21545"/>